<dbReference type="RefSeq" id="WP_074718024.1">
    <property type="nucleotide sequence ID" value="NZ_FNPG01000019.1"/>
</dbReference>
<dbReference type="Proteomes" id="UP000183918">
    <property type="component" value="Unassembled WGS sequence"/>
</dbReference>
<dbReference type="SUPFAM" id="SSF140931">
    <property type="entry name" value="Fic-like"/>
    <property type="match status" value="1"/>
</dbReference>
<sequence length="306" mass="35827">MDINENNKQVYKSVSQVAREWNITTRAVRNYCQEGIIPGVQKIGKMWLIPDIAKKPIRIEARRKKKGLSKVLEIEMKNNIEDGIYHGFVIDATFNTFKIEGGKLSREQVRYMYDDKSLSLGGNILDVDEIIEMNNHFKCMDYIIKTAKKELSENYIRKLYLMLENATQVSESFSSKNNCYKSVKNKFNEIETVQPNEVEEHLKAFLKDYNLKEKVTLDDVLDLLYCFMMISPFSTANGKIARLVVLKECLKNEIVPFLIEEDMVVFYKRGIEKWKEEPSILKNITLVAQEKFKTYLEYFGIKYNKI</sequence>
<dbReference type="Gene3D" id="1.10.3290.10">
    <property type="entry name" value="Fido-like domain"/>
    <property type="match status" value="1"/>
</dbReference>
<keyword evidence="3" id="KW-1185">Reference proteome</keyword>
<dbReference type="Pfam" id="PF02661">
    <property type="entry name" value="Fic"/>
    <property type="match status" value="1"/>
</dbReference>
<accession>A0A1H3KD69</accession>
<evidence type="ECO:0000313" key="2">
    <source>
        <dbReference type="EMBL" id="SDY49695.1"/>
    </source>
</evidence>
<organism evidence="2 3">
    <name type="scientific">Lachnobacterium bovis DSM 14045</name>
    <dbReference type="NCBI Taxonomy" id="1122142"/>
    <lineage>
        <taxon>Bacteria</taxon>
        <taxon>Bacillati</taxon>
        <taxon>Bacillota</taxon>
        <taxon>Clostridia</taxon>
        <taxon>Lachnospirales</taxon>
        <taxon>Lachnospiraceae</taxon>
        <taxon>Lachnobacterium</taxon>
    </lineage>
</organism>
<dbReference type="EMBL" id="FNPG01000019">
    <property type="protein sequence ID" value="SDY49695.1"/>
    <property type="molecule type" value="Genomic_DNA"/>
</dbReference>
<feature type="domain" description="Fido" evidence="1">
    <location>
        <begin position="151"/>
        <end position="289"/>
    </location>
</feature>
<dbReference type="AlphaFoldDB" id="A0A1H3KD69"/>
<name>A0A1H3KD69_9FIRM</name>
<evidence type="ECO:0000259" key="1">
    <source>
        <dbReference type="PROSITE" id="PS51459"/>
    </source>
</evidence>
<dbReference type="InterPro" id="IPR003812">
    <property type="entry name" value="Fido"/>
</dbReference>
<protein>
    <submittedName>
        <fullName evidence="2">Fic/DOC family protein</fullName>
    </submittedName>
</protein>
<dbReference type="PROSITE" id="PS51459">
    <property type="entry name" value="FIDO"/>
    <property type="match status" value="1"/>
</dbReference>
<proteinExistence type="predicted"/>
<reference evidence="2 3" key="1">
    <citation type="submission" date="2016-10" db="EMBL/GenBank/DDBJ databases">
        <authorList>
            <person name="de Groot N.N."/>
        </authorList>
    </citation>
    <scope>NUCLEOTIDE SEQUENCE [LARGE SCALE GENOMIC DNA]</scope>
    <source>
        <strain evidence="2 3">DSM 14045</strain>
    </source>
</reference>
<dbReference type="STRING" id="1122142.SAMN02910414_01693"/>
<gene>
    <name evidence="2" type="ORF">SAMN02910414_01693</name>
</gene>
<evidence type="ECO:0000313" key="3">
    <source>
        <dbReference type="Proteomes" id="UP000183918"/>
    </source>
</evidence>
<dbReference type="OrthoDB" id="9813719at2"/>
<dbReference type="InterPro" id="IPR036597">
    <property type="entry name" value="Fido-like_dom_sf"/>
</dbReference>